<feature type="compositionally biased region" description="Basic and acidic residues" evidence="2">
    <location>
        <begin position="331"/>
        <end position="346"/>
    </location>
</feature>
<sequence length="360" mass="41442">MQGFNMGRYVPPELEGTMSANKVAGKHALGKRANKIREGILTVRFEMPYAVWCNHCPKPTIIGQGVRFNAEKKKVGNYFSTPIWSFRMKHPACGGWIEIHTDPKNTAYVVKEGGKARDTGEDRVREGEEGVPILSAEERERRRQDAFAVLEDKKQDKVQEKEQGKRIIELQEVRDQHWDDPYEANKRLRRSFRTERKIREKEHDYSEKLRERMGLDVELIPENDEDRKHATLIDFGGLADQDIDVDAVRVTSRPLFQQNTETETTVPKTKTSSKIKAVAEVERRKKAFQREVRDNSRAALDPFLSFRSTDDRTFKAIASIKRKAQSNAPEQKTDSDKHEMQSKEKLQPTPALSLVAYDSD</sequence>
<proteinExistence type="inferred from homology"/>
<organism evidence="3 4">
    <name type="scientific">Aureobasidium uvarum</name>
    <dbReference type="NCBI Taxonomy" id="2773716"/>
    <lineage>
        <taxon>Eukaryota</taxon>
        <taxon>Fungi</taxon>
        <taxon>Dikarya</taxon>
        <taxon>Ascomycota</taxon>
        <taxon>Pezizomycotina</taxon>
        <taxon>Dothideomycetes</taxon>
        <taxon>Dothideomycetidae</taxon>
        <taxon>Dothideales</taxon>
        <taxon>Saccotheciaceae</taxon>
        <taxon>Aureobasidium</taxon>
    </lineage>
</organism>
<comment type="similarity">
    <text evidence="1">Belongs to the CWC16 family.</text>
</comment>
<feature type="region of interest" description="Disordered" evidence="2">
    <location>
        <begin position="320"/>
        <end position="360"/>
    </location>
</feature>
<dbReference type="Proteomes" id="UP000745764">
    <property type="component" value="Unassembled WGS sequence"/>
</dbReference>
<evidence type="ECO:0000313" key="3">
    <source>
        <dbReference type="EMBL" id="CAD0107808.1"/>
    </source>
</evidence>
<gene>
    <name evidence="3" type="ORF">AWRI4620_LOCUS2063</name>
</gene>
<dbReference type="AlphaFoldDB" id="A0A9N8KIU3"/>
<evidence type="ECO:0000256" key="2">
    <source>
        <dbReference type="SAM" id="MobiDB-lite"/>
    </source>
</evidence>
<dbReference type="GO" id="GO:0005684">
    <property type="term" value="C:U2-type spliceosomal complex"/>
    <property type="evidence" value="ECO:0007669"/>
    <property type="project" value="TreeGrafter"/>
</dbReference>
<name>A0A9N8KIU3_9PEZI</name>
<dbReference type="EMBL" id="CAINUL010000002">
    <property type="protein sequence ID" value="CAD0107808.1"/>
    <property type="molecule type" value="Genomic_DNA"/>
</dbReference>
<evidence type="ECO:0000256" key="1">
    <source>
        <dbReference type="ARBA" id="ARBA00005595"/>
    </source>
</evidence>
<comment type="caution">
    <text evidence="3">The sequence shown here is derived from an EMBL/GenBank/DDBJ whole genome shotgun (WGS) entry which is preliminary data.</text>
</comment>
<dbReference type="InterPro" id="IPR007590">
    <property type="entry name" value="Saf4/Yju2"/>
</dbReference>
<dbReference type="GO" id="GO:0000398">
    <property type="term" value="P:mRNA splicing, via spliceosome"/>
    <property type="evidence" value="ECO:0007669"/>
    <property type="project" value="InterPro"/>
</dbReference>
<dbReference type="PANTHER" id="PTHR12111">
    <property type="entry name" value="SPLICING FACTOR YJU2"/>
    <property type="match status" value="1"/>
</dbReference>
<dbReference type="GO" id="GO:0071014">
    <property type="term" value="C:post-mRNA release spliceosomal complex"/>
    <property type="evidence" value="ECO:0007669"/>
    <property type="project" value="TreeGrafter"/>
</dbReference>
<dbReference type="OrthoDB" id="360327at2759"/>
<accession>A0A9N8KIU3</accession>
<protein>
    <recommendedName>
        <fullName evidence="5">DUF455 domain protein</fullName>
    </recommendedName>
</protein>
<keyword evidence="4" id="KW-1185">Reference proteome</keyword>
<dbReference type="PANTHER" id="PTHR12111:SF2">
    <property type="entry name" value="SPLICING FACTOR YJU2B-RELATED"/>
    <property type="match status" value="1"/>
</dbReference>
<evidence type="ECO:0000313" key="4">
    <source>
        <dbReference type="Proteomes" id="UP000745764"/>
    </source>
</evidence>
<reference evidence="3" key="1">
    <citation type="submission" date="2020-06" db="EMBL/GenBank/DDBJ databases">
        <authorList>
            <person name="Onetto C."/>
        </authorList>
    </citation>
    <scope>NUCLEOTIDE SEQUENCE</scope>
</reference>
<dbReference type="Pfam" id="PF04502">
    <property type="entry name" value="Saf4_Yju2"/>
    <property type="match status" value="1"/>
</dbReference>
<evidence type="ECO:0008006" key="5">
    <source>
        <dbReference type="Google" id="ProtNLM"/>
    </source>
</evidence>